<feature type="DNA-binding region" description="OmpR/PhoB-type" evidence="6">
    <location>
        <begin position="7"/>
        <end position="108"/>
    </location>
</feature>
<dbReference type="InterPro" id="IPR016032">
    <property type="entry name" value="Sig_transdc_resp-reg_C-effctor"/>
</dbReference>
<gene>
    <name evidence="8" type="ORF">ACFOWZ_41890</name>
</gene>
<dbReference type="SUPFAM" id="SSF52540">
    <property type="entry name" value="P-loop containing nucleoside triphosphate hydrolases"/>
    <property type="match status" value="1"/>
</dbReference>
<dbReference type="InterPro" id="IPR027417">
    <property type="entry name" value="P-loop_NTPase"/>
</dbReference>
<evidence type="ECO:0000256" key="6">
    <source>
        <dbReference type="PROSITE-ProRule" id="PRU01091"/>
    </source>
</evidence>
<dbReference type="SUPFAM" id="SSF46894">
    <property type="entry name" value="C-terminal effector domain of the bipartite response regulators"/>
    <property type="match status" value="1"/>
</dbReference>
<dbReference type="Pfam" id="PF00486">
    <property type="entry name" value="Trans_reg_C"/>
    <property type="match status" value="1"/>
</dbReference>
<feature type="repeat" description="TPR" evidence="5">
    <location>
        <begin position="826"/>
        <end position="859"/>
    </location>
</feature>
<dbReference type="InterPro" id="IPR001867">
    <property type="entry name" value="OmpR/PhoB-type_DNA-bd"/>
</dbReference>
<dbReference type="InterPro" id="IPR005158">
    <property type="entry name" value="BTAD"/>
</dbReference>
<dbReference type="InterPro" id="IPR036388">
    <property type="entry name" value="WH-like_DNA-bd_sf"/>
</dbReference>
<keyword evidence="4" id="KW-0804">Transcription</keyword>
<dbReference type="SUPFAM" id="SSF48452">
    <property type="entry name" value="TPR-like"/>
    <property type="match status" value="3"/>
</dbReference>
<dbReference type="Pfam" id="PF00931">
    <property type="entry name" value="NB-ARC"/>
    <property type="match status" value="1"/>
</dbReference>
<dbReference type="CDD" id="cd15831">
    <property type="entry name" value="BTAD"/>
    <property type="match status" value="1"/>
</dbReference>
<evidence type="ECO:0000313" key="9">
    <source>
        <dbReference type="Proteomes" id="UP001595690"/>
    </source>
</evidence>
<dbReference type="PRINTS" id="PR00364">
    <property type="entry name" value="DISEASERSIST"/>
</dbReference>
<keyword evidence="2" id="KW-0805">Transcription regulation</keyword>
<proteinExistence type="inferred from homology"/>
<keyword evidence="3 6" id="KW-0238">DNA-binding</keyword>
<organism evidence="8 9">
    <name type="scientific">Lentzea rhizosphaerae</name>
    <dbReference type="NCBI Taxonomy" id="2041025"/>
    <lineage>
        <taxon>Bacteria</taxon>
        <taxon>Bacillati</taxon>
        <taxon>Actinomycetota</taxon>
        <taxon>Actinomycetes</taxon>
        <taxon>Pseudonocardiales</taxon>
        <taxon>Pseudonocardiaceae</taxon>
        <taxon>Lentzea</taxon>
    </lineage>
</organism>
<dbReference type="InterPro" id="IPR019734">
    <property type="entry name" value="TPR_rpt"/>
</dbReference>
<comment type="caution">
    <text evidence="8">The sequence shown here is derived from an EMBL/GenBank/DDBJ whole genome shotgun (WGS) entry which is preliminary data.</text>
</comment>
<evidence type="ECO:0000259" key="7">
    <source>
        <dbReference type="PROSITE" id="PS51755"/>
    </source>
</evidence>
<evidence type="ECO:0000256" key="2">
    <source>
        <dbReference type="ARBA" id="ARBA00023015"/>
    </source>
</evidence>
<dbReference type="Proteomes" id="UP001595690">
    <property type="component" value="Unassembled WGS sequence"/>
</dbReference>
<accession>A0ABV8C8L7</accession>
<evidence type="ECO:0000256" key="1">
    <source>
        <dbReference type="ARBA" id="ARBA00005820"/>
    </source>
</evidence>
<dbReference type="Pfam" id="PF03704">
    <property type="entry name" value="BTAD"/>
    <property type="match status" value="1"/>
</dbReference>
<dbReference type="InterPro" id="IPR051677">
    <property type="entry name" value="AfsR-DnrI-RedD_regulator"/>
</dbReference>
<keyword evidence="5" id="KW-0802">TPR repeat</keyword>
<comment type="similarity">
    <text evidence="1">Belongs to the AfsR/DnrI/RedD regulatory family.</text>
</comment>
<dbReference type="InterPro" id="IPR011990">
    <property type="entry name" value="TPR-like_helical_dom_sf"/>
</dbReference>
<dbReference type="RefSeq" id="WP_382379552.1">
    <property type="nucleotide sequence ID" value="NZ_JBHRZI010000046.1"/>
</dbReference>
<reference evidence="9" key="1">
    <citation type="journal article" date="2019" name="Int. J. Syst. Evol. Microbiol.">
        <title>The Global Catalogue of Microorganisms (GCM) 10K type strain sequencing project: providing services to taxonomists for standard genome sequencing and annotation.</title>
        <authorList>
            <consortium name="The Broad Institute Genomics Platform"/>
            <consortium name="The Broad Institute Genome Sequencing Center for Infectious Disease"/>
            <person name="Wu L."/>
            <person name="Ma J."/>
        </authorList>
    </citation>
    <scope>NUCLEOTIDE SEQUENCE [LARGE SCALE GENOMIC DNA]</scope>
    <source>
        <strain evidence="9">CGMCC 4.7405</strain>
    </source>
</reference>
<name>A0ABV8C8L7_9PSEU</name>
<dbReference type="SMART" id="SM00862">
    <property type="entry name" value="Trans_reg_C"/>
    <property type="match status" value="1"/>
</dbReference>
<dbReference type="PROSITE" id="PS51755">
    <property type="entry name" value="OMPR_PHOB"/>
    <property type="match status" value="1"/>
</dbReference>
<dbReference type="Gene3D" id="1.10.10.10">
    <property type="entry name" value="Winged helix-like DNA-binding domain superfamily/Winged helix DNA-binding domain"/>
    <property type="match status" value="1"/>
</dbReference>
<keyword evidence="9" id="KW-1185">Reference proteome</keyword>
<dbReference type="SMART" id="SM00028">
    <property type="entry name" value="TPR"/>
    <property type="match status" value="4"/>
</dbReference>
<dbReference type="SMART" id="SM01043">
    <property type="entry name" value="BTAD"/>
    <property type="match status" value="1"/>
</dbReference>
<dbReference type="EMBL" id="JBHRZI010000046">
    <property type="protein sequence ID" value="MFC3898060.1"/>
    <property type="molecule type" value="Genomic_DNA"/>
</dbReference>
<evidence type="ECO:0000313" key="8">
    <source>
        <dbReference type="EMBL" id="MFC3898060.1"/>
    </source>
</evidence>
<sequence>MDSAPHLARLDFGGVIVEYRVLGQLEVLLDGEPVVVPAGRGRVLLATLLLRANEFVPIDQLVDRIWDGAPPAPDRAHKTLQTVVLRLRQALGAANCVRTVSGGYSAQVEPHQLDLARFRALAGQGQFRAALQLWRGPVLADVRSESLHHEDVPRLVEEQLVALERRIDDDLTRATDVLVPELRSLVQKHPLRETFWAQLMLALHRAGQQAEALAAYQEIRELLAEELGASPGQRLREAHEQVLRGEAPLVVPRQLPPAPPHFVGREDELKRLTETLAARPGEPLLISAINGIGGVGKTALALQWAHQVADCFPDGQLHANLRGFDTGAEPLNPAAVARDFLLALGVPAKDVPSSREALIASYRSELARRRVLLVLDNARDVEQVRPLLPGGTASLVLITSRNRLSGLVAREGARPVAVDVLDEQAAVALLAERIGAARVNAEPGAVARLVERCAGLPLALGIVAARAAYGDSLTVLADELDQERLDALDIDDPRTGIRSVFSWSLRSVGEAAAEVFVLLGLHPGPDVTVAAVASLAALSLTEARKALNELVAGSLASALGAGRFALHDLLRDYAAERAAELPPARHAEAQRRMFDHYVHSSLAAWRMISNVTAEQAGGLPVRGALVVAPADYDAAQEWFAAEIRVLLSVVSRAEAAGADDAIWRLALSLHLILLFSGDLREAEAVEQRGLLAAQRLGDRWAEARLHRCLAATCIGLRALPQAVSHLEAALRYESEFGPLPEESNLLRGLSFVYELQGRRQDALRVLEEFQPKAAGLRGSLEEANYLSALGFAHHKVGEHEQALKACSRATALFDRFPDQMPTEARATAFETLGAIHFELSRHAESIDSYREAIGLLRQMKAVKDLAVSLVNLAKVHLATGDAGSARGHLVEAESIYLQLGRPELADVRELLSSLD</sequence>
<dbReference type="Gene3D" id="1.25.40.10">
    <property type="entry name" value="Tetratricopeptide repeat domain"/>
    <property type="match status" value="3"/>
</dbReference>
<evidence type="ECO:0000256" key="3">
    <source>
        <dbReference type="ARBA" id="ARBA00023125"/>
    </source>
</evidence>
<dbReference type="PROSITE" id="PS50005">
    <property type="entry name" value="TPR"/>
    <property type="match status" value="1"/>
</dbReference>
<dbReference type="PANTHER" id="PTHR35807">
    <property type="entry name" value="TRANSCRIPTIONAL REGULATOR REDD-RELATED"/>
    <property type="match status" value="1"/>
</dbReference>
<protein>
    <submittedName>
        <fullName evidence="8">BTAD domain-containing putative transcriptional regulator</fullName>
    </submittedName>
</protein>
<dbReference type="PANTHER" id="PTHR35807:SF1">
    <property type="entry name" value="TRANSCRIPTIONAL REGULATOR REDD"/>
    <property type="match status" value="1"/>
</dbReference>
<evidence type="ECO:0000256" key="5">
    <source>
        <dbReference type="PROSITE-ProRule" id="PRU00339"/>
    </source>
</evidence>
<evidence type="ECO:0000256" key="4">
    <source>
        <dbReference type="ARBA" id="ARBA00023163"/>
    </source>
</evidence>
<dbReference type="InterPro" id="IPR002182">
    <property type="entry name" value="NB-ARC"/>
</dbReference>
<feature type="domain" description="OmpR/PhoB-type" evidence="7">
    <location>
        <begin position="7"/>
        <end position="108"/>
    </location>
</feature>